<dbReference type="AlphaFoldDB" id="A0A6C0LZM5"/>
<dbReference type="GO" id="GO:0004672">
    <property type="term" value="F:protein kinase activity"/>
    <property type="evidence" value="ECO:0007669"/>
    <property type="project" value="InterPro"/>
</dbReference>
<feature type="domain" description="Protein kinase" evidence="1">
    <location>
        <begin position="173"/>
        <end position="465"/>
    </location>
</feature>
<dbReference type="InterPro" id="IPR000719">
    <property type="entry name" value="Prot_kinase_dom"/>
</dbReference>
<dbReference type="GO" id="GO:0005524">
    <property type="term" value="F:ATP binding"/>
    <property type="evidence" value="ECO:0007669"/>
    <property type="project" value="InterPro"/>
</dbReference>
<dbReference type="InterPro" id="IPR011009">
    <property type="entry name" value="Kinase-like_dom_sf"/>
</dbReference>
<dbReference type="Gene3D" id="1.10.510.10">
    <property type="entry name" value="Transferase(Phosphotransferase) domain 1"/>
    <property type="match status" value="1"/>
</dbReference>
<accession>A0A6C0LZM5</accession>
<proteinExistence type="predicted"/>
<protein>
    <recommendedName>
        <fullName evidence="1">Protein kinase domain-containing protein</fullName>
    </recommendedName>
</protein>
<reference evidence="2" key="1">
    <citation type="journal article" date="2020" name="Nature">
        <title>Giant virus diversity and host interactions through global metagenomics.</title>
        <authorList>
            <person name="Schulz F."/>
            <person name="Roux S."/>
            <person name="Paez-Espino D."/>
            <person name="Jungbluth S."/>
            <person name="Walsh D.A."/>
            <person name="Denef V.J."/>
            <person name="McMahon K.D."/>
            <person name="Konstantinidis K.T."/>
            <person name="Eloe-Fadrosh E.A."/>
            <person name="Kyrpides N.C."/>
            <person name="Woyke T."/>
        </authorList>
    </citation>
    <scope>NUCLEOTIDE SEQUENCE</scope>
    <source>
        <strain evidence="2">GVMAG-S-1017244-22</strain>
    </source>
</reference>
<evidence type="ECO:0000313" key="2">
    <source>
        <dbReference type="EMBL" id="QHU34712.1"/>
    </source>
</evidence>
<evidence type="ECO:0000259" key="1">
    <source>
        <dbReference type="PROSITE" id="PS50011"/>
    </source>
</evidence>
<dbReference type="EMBL" id="MN740580">
    <property type="protein sequence ID" value="QHU34712.1"/>
    <property type="molecule type" value="Genomic_DNA"/>
</dbReference>
<name>A0A6C0LZM5_9ZZZZ</name>
<sequence length="465" mass="54459">MKYIDALKKYNEGKDKWCMPRKGSEDYLNIIKMVKKISNIKKTKGKGIKDKKDGNDSKEKKIRVLQAAIKRKLMINKNKISTSINDSSSKMSKKPPYNSKFRVFSKDIYKDIKVKKNQGFLRDKLGVNKYILINRINRYNLLKQQLSLLKNTDCLEEKTFNGVKGYTIRNIINLEKKIGTKSKYGTIYLTSLPNFIDKFPIATKIMKYDNDNINEVNIMTMITNHILLKQISRHFLMIYGSCACSKKIAEKLKLISINELADGDLKMLFNVRDVLANVELFFNILFQTYISIATFHNVVGYVHKDAHYGNFLYQLNNEIGYYHYICDGKDYYLKSCKFNIIIFDYGFSRRINANMKNIDIVKKESKNVFEDYSRIINAFMNKKTGWGKYRDLPDDRINNIILEINTILNNNIYSELSSNTNNNIPYSFRIIKDIINDIFLKYTPINMFITNRPSNVINEIPYRID</sequence>
<organism evidence="2">
    <name type="scientific">viral metagenome</name>
    <dbReference type="NCBI Taxonomy" id="1070528"/>
    <lineage>
        <taxon>unclassified sequences</taxon>
        <taxon>metagenomes</taxon>
        <taxon>organismal metagenomes</taxon>
    </lineage>
</organism>
<dbReference type="SUPFAM" id="SSF56112">
    <property type="entry name" value="Protein kinase-like (PK-like)"/>
    <property type="match status" value="1"/>
</dbReference>
<dbReference type="PROSITE" id="PS50011">
    <property type="entry name" value="PROTEIN_KINASE_DOM"/>
    <property type="match status" value="1"/>
</dbReference>